<protein>
    <submittedName>
        <fullName evidence="1">DUF3572 domain-containing protein</fullName>
    </submittedName>
</protein>
<dbReference type="InterPro" id="IPR021955">
    <property type="entry name" value="DUF3572"/>
</dbReference>
<organism evidence="1 2">
    <name type="scientific">Paracoccus maritimus</name>
    <dbReference type="NCBI Taxonomy" id="2933292"/>
    <lineage>
        <taxon>Bacteria</taxon>
        <taxon>Pseudomonadati</taxon>
        <taxon>Pseudomonadota</taxon>
        <taxon>Alphaproteobacteria</taxon>
        <taxon>Rhodobacterales</taxon>
        <taxon>Paracoccaceae</taxon>
        <taxon>Paracoccus</taxon>
    </lineage>
</organism>
<keyword evidence="2" id="KW-1185">Reference proteome</keyword>
<evidence type="ECO:0000313" key="2">
    <source>
        <dbReference type="Proteomes" id="UP001320702"/>
    </source>
</evidence>
<sequence length="96" mass="10252">MSFNHSGARHLATDALLYILEKPDLASGFMNATGLRPDDLHALAGTPELGLHVLDFLLEDDSRVVEAASSMSMRPQDLLAARTAIAGPGSYGWEAD</sequence>
<dbReference type="Proteomes" id="UP001320702">
    <property type="component" value="Unassembled WGS sequence"/>
</dbReference>
<dbReference type="EMBL" id="JANAVZ010000007">
    <property type="protein sequence ID" value="MCT4333835.1"/>
    <property type="molecule type" value="Genomic_DNA"/>
</dbReference>
<comment type="caution">
    <text evidence="1">The sequence shown here is derived from an EMBL/GenBank/DDBJ whole genome shotgun (WGS) entry which is preliminary data.</text>
</comment>
<name>A0ABT2KBC1_9RHOB</name>
<dbReference type="Pfam" id="PF12096">
    <property type="entry name" value="DUF3572"/>
    <property type="match status" value="1"/>
</dbReference>
<gene>
    <name evidence="1" type="ORF">MU516_13285</name>
</gene>
<accession>A0ABT2KBC1</accession>
<proteinExistence type="predicted"/>
<reference evidence="1 2" key="1">
    <citation type="submission" date="2022-04" db="EMBL/GenBank/DDBJ databases">
        <title>Paracoccus sp. YLB-12 draft genome sequence.</title>
        <authorList>
            <person name="Yu L."/>
        </authorList>
    </citation>
    <scope>NUCLEOTIDE SEQUENCE [LARGE SCALE GENOMIC DNA]</scope>
    <source>
        <strain evidence="1 2">YLB-12</strain>
    </source>
</reference>
<evidence type="ECO:0000313" key="1">
    <source>
        <dbReference type="EMBL" id="MCT4333835.1"/>
    </source>
</evidence>
<dbReference type="RefSeq" id="WP_260277711.1">
    <property type="nucleotide sequence ID" value="NZ_JANAVZ010000007.1"/>
</dbReference>